<evidence type="ECO:0000313" key="2">
    <source>
        <dbReference type="EMBL" id="CAJ0818051.1"/>
    </source>
</evidence>
<organism evidence="2 3">
    <name type="scientific">Ralstonia flaminis</name>
    <dbReference type="NCBI Taxonomy" id="3058597"/>
    <lineage>
        <taxon>Bacteria</taxon>
        <taxon>Pseudomonadati</taxon>
        <taxon>Pseudomonadota</taxon>
        <taxon>Betaproteobacteria</taxon>
        <taxon>Burkholderiales</taxon>
        <taxon>Burkholderiaceae</taxon>
        <taxon>Ralstonia</taxon>
    </lineage>
</organism>
<feature type="compositionally biased region" description="Low complexity" evidence="1">
    <location>
        <begin position="33"/>
        <end position="45"/>
    </location>
</feature>
<evidence type="ECO:0000313" key="3">
    <source>
        <dbReference type="Proteomes" id="UP001189757"/>
    </source>
</evidence>
<evidence type="ECO:0000256" key="1">
    <source>
        <dbReference type="SAM" id="MobiDB-lite"/>
    </source>
</evidence>
<protein>
    <recommendedName>
        <fullName evidence="4">BON domain-containing protein</fullName>
    </recommendedName>
</protein>
<feature type="region of interest" description="Disordered" evidence="1">
    <location>
        <begin position="23"/>
        <end position="46"/>
    </location>
</feature>
<reference evidence="2 3" key="1">
    <citation type="submission" date="2023-07" db="EMBL/GenBank/DDBJ databases">
        <authorList>
            <person name="Peeters C."/>
        </authorList>
    </citation>
    <scope>NUCLEOTIDE SEQUENCE [LARGE SCALE GENOMIC DNA]</scope>
    <source>
        <strain evidence="2 3">LMG 18101</strain>
    </source>
</reference>
<name>A0ABN9JR68_9RALS</name>
<keyword evidence="3" id="KW-1185">Reference proteome</keyword>
<dbReference type="Proteomes" id="UP001189757">
    <property type="component" value="Unassembled WGS sequence"/>
</dbReference>
<gene>
    <name evidence="2" type="ORF">LMG18101_03477</name>
</gene>
<sequence length="156" mass="16302">MDHALLSVKCTLHASLRFKEGSTRDDAPLMNTAPSADPEPDAAASVQRASESVSAYPITPTVHASRGPLLADSAIAVLAKTAASWFVPALAEYLTVSVVRGRVRLAGHIQDARPLAGLKAALLALPGICRLDQMITVESAGSPPPQPAYAQRFHAG</sequence>
<proteinExistence type="predicted"/>
<comment type="caution">
    <text evidence="2">The sequence shown here is derived from an EMBL/GenBank/DDBJ whole genome shotgun (WGS) entry which is preliminary data.</text>
</comment>
<evidence type="ECO:0008006" key="4">
    <source>
        <dbReference type="Google" id="ProtNLM"/>
    </source>
</evidence>
<accession>A0ABN9JR68</accession>
<dbReference type="EMBL" id="CATZLL010000011">
    <property type="protein sequence ID" value="CAJ0818051.1"/>
    <property type="molecule type" value="Genomic_DNA"/>
</dbReference>